<dbReference type="EMBL" id="JBHLUD010000007">
    <property type="protein sequence ID" value="MFC0544346.1"/>
    <property type="molecule type" value="Genomic_DNA"/>
</dbReference>
<name>A0ABV6MX08_9PSEU</name>
<dbReference type="Proteomes" id="UP001589810">
    <property type="component" value="Unassembled WGS sequence"/>
</dbReference>
<organism evidence="1 2">
    <name type="scientific">Kutzneria chonburiensis</name>
    <dbReference type="NCBI Taxonomy" id="1483604"/>
    <lineage>
        <taxon>Bacteria</taxon>
        <taxon>Bacillati</taxon>
        <taxon>Actinomycetota</taxon>
        <taxon>Actinomycetes</taxon>
        <taxon>Pseudonocardiales</taxon>
        <taxon>Pseudonocardiaceae</taxon>
        <taxon>Kutzneria</taxon>
    </lineage>
</organism>
<sequence length="167" mass="18593">MKRRGGFEMVFDGRWTGRLPAEGGAVFLIGMRFNRLWRVDKWLPVASAMPRMLAHLGKHPELGFLGGHSWFGRTTILMSYWRSADDLINFASAKEAPHLEAWKAYNRAVGADGTVGVWHETYLVKPGQAEVVYANMPSFGLGAAFTHEKITKDSNSSRKRLVTSGPA</sequence>
<accession>A0ABV6MX08</accession>
<reference evidence="1 2" key="1">
    <citation type="submission" date="2024-09" db="EMBL/GenBank/DDBJ databases">
        <authorList>
            <person name="Sun Q."/>
            <person name="Mori K."/>
        </authorList>
    </citation>
    <scope>NUCLEOTIDE SEQUENCE [LARGE SCALE GENOMIC DNA]</scope>
    <source>
        <strain evidence="1 2">TBRC 1432</strain>
    </source>
</reference>
<keyword evidence="2" id="KW-1185">Reference proteome</keyword>
<gene>
    <name evidence="1" type="ORF">ACFFH7_22770</name>
</gene>
<comment type="caution">
    <text evidence="1">The sequence shown here is derived from an EMBL/GenBank/DDBJ whole genome shotgun (WGS) entry which is preliminary data.</text>
</comment>
<evidence type="ECO:0000313" key="2">
    <source>
        <dbReference type="Proteomes" id="UP001589810"/>
    </source>
</evidence>
<dbReference type="RefSeq" id="WP_273935838.1">
    <property type="nucleotide sequence ID" value="NZ_CP097263.1"/>
</dbReference>
<dbReference type="InterPro" id="IPR025444">
    <property type="entry name" value="Monooxy_af470"/>
</dbReference>
<proteinExistence type="predicted"/>
<dbReference type="Pfam" id="PF13826">
    <property type="entry name" value="Monooxy_af470-like"/>
    <property type="match status" value="1"/>
</dbReference>
<protein>
    <submittedName>
        <fullName evidence="1">DUF4188 domain-containing protein</fullName>
    </submittedName>
</protein>
<evidence type="ECO:0000313" key="1">
    <source>
        <dbReference type="EMBL" id="MFC0544346.1"/>
    </source>
</evidence>